<evidence type="ECO:0000256" key="3">
    <source>
        <dbReference type="PROSITE-ProRule" id="PRU00104"/>
    </source>
</evidence>
<dbReference type="Gene3D" id="3.30.2410.10">
    <property type="entry name" value="Hect, E3 ligase catalytic domain"/>
    <property type="match status" value="1"/>
</dbReference>
<keyword evidence="7" id="KW-1185">Reference proteome</keyword>
<feature type="region of interest" description="Disordered" evidence="4">
    <location>
        <begin position="77"/>
        <end position="106"/>
    </location>
</feature>
<evidence type="ECO:0000313" key="7">
    <source>
        <dbReference type="Proteomes" id="UP000281406"/>
    </source>
</evidence>
<dbReference type="OrthoDB" id="2384350at2759"/>
<feature type="active site" description="Glycyl thioester intermediate" evidence="3">
    <location>
        <position position="423"/>
    </location>
</feature>
<dbReference type="Gene3D" id="3.90.1750.10">
    <property type="entry name" value="Hect, E3 ligase catalytic domains"/>
    <property type="match status" value="1"/>
</dbReference>
<gene>
    <name evidence="6" type="ORF">DPX16_19096</name>
</gene>
<dbReference type="Pfam" id="PF00632">
    <property type="entry name" value="HECT"/>
    <property type="match status" value="1"/>
</dbReference>
<evidence type="ECO:0000259" key="5">
    <source>
        <dbReference type="PROSITE" id="PS50237"/>
    </source>
</evidence>
<feature type="compositionally biased region" description="Basic residues" evidence="4">
    <location>
        <begin position="79"/>
        <end position="100"/>
    </location>
</feature>
<comment type="caution">
    <text evidence="6">The sequence shown here is derived from an EMBL/GenBank/DDBJ whole genome shotgun (WGS) entry which is preliminary data.</text>
</comment>
<dbReference type="PROSITE" id="PS50237">
    <property type="entry name" value="HECT"/>
    <property type="match status" value="2"/>
</dbReference>
<dbReference type="AlphaFoldDB" id="A0A3N0YVR3"/>
<organism evidence="6 7">
    <name type="scientific">Anabarilius grahami</name>
    <name type="common">Kanglang fish</name>
    <name type="synonym">Barilius grahami</name>
    <dbReference type="NCBI Taxonomy" id="495550"/>
    <lineage>
        <taxon>Eukaryota</taxon>
        <taxon>Metazoa</taxon>
        <taxon>Chordata</taxon>
        <taxon>Craniata</taxon>
        <taxon>Vertebrata</taxon>
        <taxon>Euteleostomi</taxon>
        <taxon>Actinopterygii</taxon>
        <taxon>Neopterygii</taxon>
        <taxon>Teleostei</taxon>
        <taxon>Ostariophysi</taxon>
        <taxon>Cypriniformes</taxon>
        <taxon>Xenocyprididae</taxon>
        <taxon>Xenocypridinae</taxon>
        <taxon>Xenocypridinae incertae sedis</taxon>
        <taxon>Anabarilius</taxon>
    </lineage>
</organism>
<protein>
    <submittedName>
        <fullName evidence="6">G2/M phase-specific E3 ubiquitin-protein ligase</fullName>
    </submittedName>
</protein>
<dbReference type="Proteomes" id="UP000281406">
    <property type="component" value="Unassembled WGS sequence"/>
</dbReference>
<keyword evidence="1" id="KW-0808">Transferase</keyword>
<feature type="domain" description="HECT" evidence="5">
    <location>
        <begin position="388"/>
        <end position="455"/>
    </location>
</feature>
<sequence length="455" mass="51387">MYCPFCGVQWPTLPRFCSSCGRDVSFVIENAPRTAGDDRVSCPTVPRVTDACAIPAKSASAVLQFMKYRELKETERKSFSKSKKKSNKTVKAKSATRSKHTTTSVGEPKSCDFYSAYTHIYALITIDSSSSDLEEVEKLSEKDSDGHDGLTAADIVSNLAQSLKKTSCCRFNINRANVWDGALRGFRRSSFDPTYSLMVKFTDDAGMTEEALDSGGPTREFLTLLMDTIKTRRIFEGKDDAKYLSFDSKENAASLSELQELTAKYSSMLQTAGCYRFMRTLEEKKKVIDDYIQWYFIYRNHVSIQRFKEGLATLDFVNALEQHPSLFFSIMCYTETKLTADAVENIFNVQFSQPGSTNRQEEARVLSYWRDYLLYLEEKEASLSLEDVLMFGTGLKEVPPAAIQPQPKLVFQKSSRFPMANVCTNTIKIPILPSYEEFQEAMDYGMQNSPGFGLP</sequence>
<evidence type="ECO:0000313" key="6">
    <source>
        <dbReference type="EMBL" id="ROL50292.1"/>
    </source>
</evidence>
<dbReference type="EMBL" id="RJVU01021200">
    <property type="protein sequence ID" value="ROL50292.1"/>
    <property type="molecule type" value="Genomic_DNA"/>
</dbReference>
<evidence type="ECO:0000256" key="2">
    <source>
        <dbReference type="ARBA" id="ARBA00022786"/>
    </source>
</evidence>
<comment type="caution">
    <text evidence="3">Lacks conserved residue(s) required for the propagation of feature annotation.</text>
</comment>
<evidence type="ECO:0000256" key="1">
    <source>
        <dbReference type="ARBA" id="ARBA00022679"/>
    </source>
</evidence>
<dbReference type="GO" id="GO:0004842">
    <property type="term" value="F:ubiquitin-protein transferase activity"/>
    <property type="evidence" value="ECO:0007669"/>
    <property type="project" value="InterPro"/>
</dbReference>
<dbReference type="SUPFAM" id="SSF56204">
    <property type="entry name" value="Hect, E3 ligase catalytic domain"/>
    <property type="match status" value="1"/>
</dbReference>
<dbReference type="InterPro" id="IPR035983">
    <property type="entry name" value="Hect_E3_ubiquitin_ligase"/>
</dbReference>
<evidence type="ECO:0000256" key="4">
    <source>
        <dbReference type="SAM" id="MobiDB-lite"/>
    </source>
</evidence>
<reference evidence="6 7" key="1">
    <citation type="submission" date="2018-10" db="EMBL/GenBank/DDBJ databases">
        <title>Genome assembly for a Yunnan-Guizhou Plateau 3E fish, Anabarilius grahami (Regan), and its evolutionary and genetic applications.</title>
        <authorList>
            <person name="Jiang W."/>
        </authorList>
    </citation>
    <scope>NUCLEOTIDE SEQUENCE [LARGE SCALE GENOMIC DNA]</scope>
    <source>
        <strain evidence="6">AG-KIZ</strain>
        <tissue evidence="6">Muscle</tissue>
    </source>
</reference>
<feature type="domain" description="HECT" evidence="5">
    <location>
        <begin position="189"/>
        <end position="229"/>
    </location>
</feature>
<dbReference type="InterPro" id="IPR000569">
    <property type="entry name" value="HECT_dom"/>
</dbReference>
<name>A0A3N0YVR3_ANAGA</name>
<keyword evidence="2 3" id="KW-0833">Ubl conjugation pathway</keyword>
<proteinExistence type="predicted"/>
<accession>A0A3N0YVR3</accession>